<organism evidence="2 3">
    <name type="scientific">Clonostachys solani</name>
    <dbReference type="NCBI Taxonomy" id="160281"/>
    <lineage>
        <taxon>Eukaryota</taxon>
        <taxon>Fungi</taxon>
        <taxon>Dikarya</taxon>
        <taxon>Ascomycota</taxon>
        <taxon>Pezizomycotina</taxon>
        <taxon>Sordariomycetes</taxon>
        <taxon>Hypocreomycetidae</taxon>
        <taxon>Hypocreales</taxon>
        <taxon>Bionectriaceae</taxon>
        <taxon>Clonostachys</taxon>
    </lineage>
</organism>
<evidence type="ECO:0000256" key="1">
    <source>
        <dbReference type="SAM" id="MobiDB-lite"/>
    </source>
</evidence>
<dbReference type="Proteomes" id="UP000775872">
    <property type="component" value="Unassembled WGS sequence"/>
</dbReference>
<accession>A0A9N9ZEH3</accession>
<dbReference type="AlphaFoldDB" id="A0A9N9ZEH3"/>
<dbReference type="EMBL" id="CABFOC020000045">
    <property type="protein sequence ID" value="CAH0053699.1"/>
    <property type="molecule type" value="Genomic_DNA"/>
</dbReference>
<reference evidence="3" key="1">
    <citation type="submission" date="2019-06" db="EMBL/GenBank/DDBJ databases">
        <authorList>
            <person name="Broberg M."/>
        </authorList>
    </citation>
    <scope>NUCLEOTIDE SEQUENCE [LARGE SCALE GENOMIC DNA]</scope>
</reference>
<comment type="caution">
    <text evidence="2">The sequence shown here is derived from an EMBL/GenBank/DDBJ whole genome shotgun (WGS) entry which is preliminary data.</text>
</comment>
<reference evidence="2 3" key="2">
    <citation type="submission" date="2021-10" db="EMBL/GenBank/DDBJ databases">
        <authorList>
            <person name="Piombo E."/>
        </authorList>
    </citation>
    <scope>NUCLEOTIDE SEQUENCE [LARGE SCALE GENOMIC DNA]</scope>
</reference>
<protein>
    <submittedName>
        <fullName evidence="2">Uncharacterized protein</fullName>
    </submittedName>
</protein>
<evidence type="ECO:0000313" key="3">
    <source>
        <dbReference type="Proteomes" id="UP000775872"/>
    </source>
</evidence>
<evidence type="ECO:0000313" key="2">
    <source>
        <dbReference type="EMBL" id="CAH0053699.1"/>
    </source>
</evidence>
<keyword evidence="3" id="KW-1185">Reference proteome</keyword>
<feature type="region of interest" description="Disordered" evidence="1">
    <location>
        <begin position="1"/>
        <end position="26"/>
    </location>
</feature>
<feature type="compositionally biased region" description="Polar residues" evidence="1">
    <location>
        <begin position="7"/>
        <end position="23"/>
    </location>
</feature>
<sequence>MEMFSARMSSNGQDGSAGESTYSFGRANKRPNNGIIRLRGRSVEVLEQHVGNVHLRRELLTTSGVLLSIALIDLDGAIVVDVAESVIRDIAYVSRAAATSKTRLEISLRPGPDLESGAIGSIAQSDIVDVQILNDVEILGVLAQRADRDAV</sequence>
<gene>
    <name evidence="2" type="ORF">CSOL1703_00005575</name>
</gene>
<proteinExistence type="predicted"/>
<name>A0A9N9ZEH3_9HYPO</name>